<dbReference type="OrthoDB" id="1900402at2"/>
<dbReference type="InterPro" id="IPR013022">
    <property type="entry name" value="Xyl_isomerase-like_TIM-brl"/>
</dbReference>
<dbReference type="AlphaFoldDB" id="A0A5B9QCY1"/>
<evidence type="ECO:0000313" key="3">
    <source>
        <dbReference type="Proteomes" id="UP000323917"/>
    </source>
</evidence>
<dbReference type="PANTHER" id="PTHR12110">
    <property type="entry name" value="HYDROXYPYRUVATE ISOMERASE"/>
    <property type="match status" value="1"/>
</dbReference>
<name>A0A5B9QCY1_9BACT</name>
<dbReference type="GO" id="GO:0034015">
    <property type="term" value="F:L-ribulose-5-phosphate 3-epimerase activity"/>
    <property type="evidence" value="ECO:0007669"/>
    <property type="project" value="UniProtKB-EC"/>
</dbReference>
<dbReference type="InterPro" id="IPR036237">
    <property type="entry name" value="Xyl_isomerase-like_sf"/>
</dbReference>
<protein>
    <submittedName>
        <fullName evidence="2">L-ribulose-5-phosphate 3-epimerase UlaE</fullName>
        <ecNumber evidence="2">5.1.3.22</ecNumber>
    </submittedName>
</protein>
<dbReference type="Pfam" id="PF01261">
    <property type="entry name" value="AP_endonuc_2"/>
    <property type="match status" value="1"/>
</dbReference>
<organism evidence="2 3">
    <name type="scientific">Bythopirellula goksoeyrii</name>
    <dbReference type="NCBI Taxonomy" id="1400387"/>
    <lineage>
        <taxon>Bacteria</taxon>
        <taxon>Pseudomonadati</taxon>
        <taxon>Planctomycetota</taxon>
        <taxon>Planctomycetia</taxon>
        <taxon>Pirellulales</taxon>
        <taxon>Lacipirellulaceae</taxon>
        <taxon>Bythopirellula</taxon>
    </lineage>
</organism>
<dbReference type="PANTHER" id="PTHR12110:SF52">
    <property type="entry name" value="XYLOSE ISOMERASE"/>
    <property type="match status" value="1"/>
</dbReference>
<reference evidence="2 3" key="1">
    <citation type="submission" date="2019-08" db="EMBL/GenBank/DDBJ databases">
        <title>Deep-cultivation of Planctomycetes and their phenomic and genomic characterization uncovers novel biology.</title>
        <authorList>
            <person name="Wiegand S."/>
            <person name="Jogler M."/>
            <person name="Boedeker C."/>
            <person name="Pinto D."/>
            <person name="Vollmers J."/>
            <person name="Rivas-Marin E."/>
            <person name="Kohn T."/>
            <person name="Peeters S.H."/>
            <person name="Heuer A."/>
            <person name="Rast P."/>
            <person name="Oberbeckmann S."/>
            <person name="Bunk B."/>
            <person name="Jeske O."/>
            <person name="Meyerdierks A."/>
            <person name="Storesund J.E."/>
            <person name="Kallscheuer N."/>
            <person name="Luecker S."/>
            <person name="Lage O.M."/>
            <person name="Pohl T."/>
            <person name="Merkel B.J."/>
            <person name="Hornburger P."/>
            <person name="Mueller R.-W."/>
            <person name="Bruemmer F."/>
            <person name="Labrenz M."/>
            <person name="Spormann A.M."/>
            <person name="Op den Camp H."/>
            <person name="Overmann J."/>
            <person name="Amann R."/>
            <person name="Jetten M.S.M."/>
            <person name="Mascher T."/>
            <person name="Medema M.H."/>
            <person name="Devos D.P."/>
            <person name="Kaster A.-K."/>
            <person name="Ovreas L."/>
            <person name="Rohde M."/>
            <person name="Galperin M.Y."/>
            <person name="Jogler C."/>
        </authorList>
    </citation>
    <scope>NUCLEOTIDE SEQUENCE [LARGE SCALE GENOMIC DNA]</scope>
    <source>
        <strain evidence="2 3">Pr1d</strain>
    </source>
</reference>
<feature type="domain" description="Xylose isomerase-like TIM barrel" evidence="1">
    <location>
        <begin position="19"/>
        <end position="272"/>
    </location>
</feature>
<accession>A0A5B9QCY1</accession>
<dbReference type="RefSeq" id="WP_148074152.1">
    <property type="nucleotide sequence ID" value="NZ_CP042913.1"/>
</dbReference>
<keyword evidence="3" id="KW-1185">Reference proteome</keyword>
<dbReference type="EMBL" id="CP042913">
    <property type="protein sequence ID" value="QEG35659.1"/>
    <property type="molecule type" value="Genomic_DNA"/>
</dbReference>
<dbReference type="Gene3D" id="3.20.20.150">
    <property type="entry name" value="Divalent-metal-dependent TIM barrel enzymes"/>
    <property type="match status" value="1"/>
</dbReference>
<dbReference type="SUPFAM" id="SSF51658">
    <property type="entry name" value="Xylose isomerase-like"/>
    <property type="match status" value="1"/>
</dbReference>
<evidence type="ECO:0000259" key="1">
    <source>
        <dbReference type="Pfam" id="PF01261"/>
    </source>
</evidence>
<gene>
    <name evidence="2" type="primary">ulaE_2</name>
    <name evidence="2" type="ORF">Pr1d_29610</name>
</gene>
<evidence type="ECO:0000313" key="2">
    <source>
        <dbReference type="EMBL" id="QEG35659.1"/>
    </source>
</evidence>
<dbReference type="InterPro" id="IPR050312">
    <property type="entry name" value="IolE/XylAMocC-like"/>
</dbReference>
<dbReference type="Proteomes" id="UP000323917">
    <property type="component" value="Chromosome"/>
</dbReference>
<keyword evidence="2" id="KW-0413">Isomerase</keyword>
<dbReference type="EC" id="5.1.3.22" evidence="2"/>
<sequence>MYLGYNTNGLAHHSLPAAIELLAEIGYRSVAITLDHAALNPYDPHFESELREISDLLVEHNLRSTIETGARFLLDPRHKHQPTLLCSKGEGRPLRVEFLRHAVDIAAALRSDCVSLWSGVLPVGDTAADGMAHLAESLHPVLDYAGRHGVRLGFEPEPDMLIDRMDRYAELLTLIDSPFMKLTLDVGHVHCLEENSIPDVIAEWHERIVNIHIEDMHRGVHEHLMFGEGEIDFPSVVAALKEVEYDGPLHVELSRHSHLGPTAARQAYDFLNPLIDNHA</sequence>
<dbReference type="KEGG" id="bgok:Pr1d_29610"/>
<proteinExistence type="predicted"/>